<accession>A0A2H3B7C9</accession>
<organism evidence="2 3">
    <name type="scientific">Armillaria solidipes</name>
    <dbReference type="NCBI Taxonomy" id="1076256"/>
    <lineage>
        <taxon>Eukaryota</taxon>
        <taxon>Fungi</taxon>
        <taxon>Dikarya</taxon>
        <taxon>Basidiomycota</taxon>
        <taxon>Agaricomycotina</taxon>
        <taxon>Agaricomycetes</taxon>
        <taxon>Agaricomycetidae</taxon>
        <taxon>Agaricales</taxon>
        <taxon>Marasmiineae</taxon>
        <taxon>Physalacriaceae</taxon>
        <taxon>Armillaria</taxon>
    </lineage>
</organism>
<name>A0A2H3B7C9_9AGAR</name>
<protein>
    <recommendedName>
        <fullName evidence="1">Retrovirus-related Pol polyprotein from transposon TNT 1-94-like beta-barrel domain-containing protein</fullName>
    </recommendedName>
</protein>
<keyword evidence="3" id="KW-1185">Reference proteome</keyword>
<dbReference type="AlphaFoldDB" id="A0A2H3B7C9"/>
<feature type="domain" description="Retrovirus-related Pol polyprotein from transposon TNT 1-94-like beta-barrel" evidence="1">
    <location>
        <begin position="11"/>
        <end position="60"/>
    </location>
</feature>
<reference evidence="3" key="1">
    <citation type="journal article" date="2017" name="Nat. Ecol. Evol.">
        <title>Genome expansion and lineage-specific genetic innovations in the forest pathogenic fungi Armillaria.</title>
        <authorList>
            <person name="Sipos G."/>
            <person name="Prasanna A.N."/>
            <person name="Walter M.C."/>
            <person name="O'Connor E."/>
            <person name="Balint B."/>
            <person name="Krizsan K."/>
            <person name="Kiss B."/>
            <person name="Hess J."/>
            <person name="Varga T."/>
            <person name="Slot J."/>
            <person name="Riley R."/>
            <person name="Boka B."/>
            <person name="Rigling D."/>
            <person name="Barry K."/>
            <person name="Lee J."/>
            <person name="Mihaltcheva S."/>
            <person name="LaButti K."/>
            <person name="Lipzen A."/>
            <person name="Waldron R."/>
            <person name="Moloney N.M."/>
            <person name="Sperisen C."/>
            <person name="Kredics L."/>
            <person name="Vagvoelgyi C."/>
            <person name="Patrignani A."/>
            <person name="Fitzpatrick D."/>
            <person name="Nagy I."/>
            <person name="Doyle S."/>
            <person name="Anderson J.B."/>
            <person name="Grigoriev I.V."/>
            <person name="Gueldener U."/>
            <person name="Muensterkoetter M."/>
            <person name="Nagy L.G."/>
        </authorList>
    </citation>
    <scope>NUCLEOTIDE SEQUENCE [LARGE SCALE GENOMIC DNA]</scope>
    <source>
        <strain evidence="3">28-4</strain>
    </source>
</reference>
<dbReference type="InterPro" id="IPR054722">
    <property type="entry name" value="PolX-like_BBD"/>
</dbReference>
<feature type="non-terminal residue" evidence="2">
    <location>
        <position position="1"/>
    </location>
</feature>
<evidence type="ECO:0000313" key="2">
    <source>
        <dbReference type="EMBL" id="PBK64764.1"/>
    </source>
</evidence>
<dbReference type="EMBL" id="KZ293449">
    <property type="protein sequence ID" value="PBK64764.1"/>
    <property type="molecule type" value="Genomic_DNA"/>
</dbReference>
<evidence type="ECO:0000313" key="3">
    <source>
        <dbReference type="Proteomes" id="UP000218334"/>
    </source>
</evidence>
<dbReference type="STRING" id="1076256.A0A2H3B7C9"/>
<sequence length="61" mass="6875">VLNSSIRAELYDSGCSQHLSPYRNEFQTYQEIPPKRFTAANNQDFTAVGQGEIWVDVPDGN</sequence>
<proteinExistence type="predicted"/>
<dbReference type="Proteomes" id="UP000218334">
    <property type="component" value="Unassembled WGS sequence"/>
</dbReference>
<dbReference type="Pfam" id="PF22936">
    <property type="entry name" value="Pol_BBD"/>
    <property type="match status" value="1"/>
</dbReference>
<gene>
    <name evidence="2" type="ORF">ARMSODRAFT_871061</name>
</gene>
<evidence type="ECO:0000259" key="1">
    <source>
        <dbReference type="Pfam" id="PF22936"/>
    </source>
</evidence>
<feature type="non-terminal residue" evidence="2">
    <location>
        <position position="61"/>
    </location>
</feature>